<keyword evidence="3" id="KW-1185">Reference proteome</keyword>
<protein>
    <recommendedName>
        <fullName evidence="4">PEP-CTERM protein-sorting domain-containing protein</fullName>
    </recommendedName>
</protein>
<dbReference type="EMBL" id="CP124544">
    <property type="protein sequence ID" value="WGV28995.1"/>
    <property type="molecule type" value="Genomic_DNA"/>
</dbReference>
<feature type="chain" id="PRO_5042547739" description="PEP-CTERM protein-sorting domain-containing protein" evidence="1">
    <location>
        <begin position="28"/>
        <end position="203"/>
    </location>
</feature>
<accession>A0AAJ6PCK2</accession>
<geneLocation type="plasmid" evidence="2 3">
    <name>unnamed1</name>
</geneLocation>
<keyword evidence="1" id="KW-0732">Signal</keyword>
<sequence length="203" mass="20998">MKLSRILLLVVSSVAAGMLVNTSPAHAIQWTLNNFTYSNGQYTGSGSFDYDSSNGSYSNINITFTKVATAQSFTFTDANSHLSAGWANNYNAIDYVTNGWNGTTGGYFHIDGATPFSSIGTVAASGGYFNVVQLGTGGNVNLDAGGTLVGNYQAGDVTVPFDIPGGATVPAFGALLALGAMRKARKNIALKTRLANSVAATIS</sequence>
<feature type="signal peptide" evidence="1">
    <location>
        <begin position="1"/>
        <end position="27"/>
    </location>
</feature>
<reference evidence="2 3" key="1">
    <citation type="journal article" date="2023" name="Limnol Oceanogr Lett">
        <title>Environmental adaptations by the intertidal Antarctic cyanobacterium Halotia branconii CENA392 as revealed using long-read genome sequencing.</title>
        <authorList>
            <person name="Dextro R.B."/>
            <person name="Delbaje E."/>
            <person name="Freitas P.N.N."/>
            <person name="Geraldes V."/>
            <person name="Pinto E."/>
            <person name="Long P.F."/>
            <person name="Fiore M.F."/>
        </authorList>
    </citation>
    <scope>NUCLEOTIDE SEQUENCE [LARGE SCALE GENOMIC DNA]</scope>
    <source>
        <strain evidence="2 3">CENA392</strain>
        <plasmid evidence="2 3">unnamed1</plasmid>
    </source>
</reference>
<name>A0AAJ6PCK2_9CYAN</name>
<dbReference type="RefSeq" id="WP_281486197.1">
    <property type="nucleotide sequence ID" value="NZ_CP124544.1"/>
</dbReference>
<evidence type="ECO:0000313" key="2">
    <source>
        <dbReference type="EMBL" id="WGV28995.1"/>
    </source>
</evidence>
<dbReference type="AlphaFoldDB" id="A0AAJ6PCK2"/>
<evidence type="ECO:0000313" key="3">
    <source>
        <dbReference type="Proteomes" id="UP001223520"/>
    </source>
</evidence>
<organism evidence="2 3">
    <name type="scientific">Halotia branconii CENA392</name>
    <dbReference type="NCBI Taxonomy" id="1539056"/>
    <lineage>
        <taxon>Bacteria</taxon>
        <taxon>Bacillati</taxon>
        <taxon>Cyanobacteriota</taxon>
        <taxon>Cyanophyceae</taxon>
        <taxon>Nostocales</taxon>
        <taxon>Nodulariaceae</taxon>
        <taxon>Halotia</taxon>
    </lineage>
</organism>
<gene>
    <name evidence="2" type="ORF">QI031_31030</name>
</gene>
<dbReference type="Proteomes" id="UP001223520">
    <property type="component" value="Plasmid unnamed1"/>
</dbReference>
<proteinExistence type="predicted"/>
<dbReference type="KEGG" id="hbq:QI031_31030"/>
<evidence type="ECO:0000256" key="1">
    <source>
        <dbReference type="SAM" id="SignalP"/>
    </source>
</evidence>
<keyword evidence="2" id="KW-0614">Plasmid</keyword>
<evidence type="ECO:0008006" key="4">
    <source>
        <dbReference type="Google" id="ProtNLM"/>
    </source>
</evidence>